<name>A0A6L8LQU5_9RHOB</name>
<evidence type="ECO:0000256" key="3">
    <source>
        <dbReference type="SAM" id="MobiDB-lite"/>
    </source>
</evidence>
<keyword evidence="5" id="KW-0121">Carboxypeptidase</keyword>
<evidence type="ECO:0000313" key="6">
    <source>
        <dbReference type="Proteomes" id="UP000479043"/>
    </source>
</evidence>
<dbReference type="EMBL" id="WWEN01000011">
    <property type="protein sequence ID" value="MYM57476.1"/>
    <property type="molecule type" value="Genomic_DNA"/>
</dbReference>
<dbReference type="AlphaFoldDB" id="A0A6L8LQU5"/>
<dbReference type="GO" id="GO:0000270">
    <property type="term" value="P:peptidoglycan metabolic process"/>
    <property type="evidence" value="ECO:0007669"/>
    <property type="project" value="TreeGrafter"/>
</dbReference>
<dbReference type="SUPFAM" id="SSF56601">
    <property type="entry name" value="beta-lactamase/transpeptidase-like"/>
    <property type="match status" value="1"/>
</dbReference>
<keyword evidence="5" id="KW-0645">Protease</keyword>
<feature type="chain" id="PRO_5026736453" evidence="4">
    <location>
        <begin position="25"/>
        <end position="496"/>
    </location>
</feature>
<dbReference type="PANTHER" id="PTHR30023:SF0">
    <property type="entry name" value="PENICILLIN-SENSITIVE CARBOXYPEPTIDASE A"/>
    <property type="match status" value="1"/>
</dbReference>
<dbReference type="RefSeq" id="WP_160975378.1">
    <property type="nucleotide sequence ID" value="NZ_WWEN01000011.1"/>
</dbReference>
<dbReference type="Gene3D" id="3.40.710.10">
    <property type="entry name" value="DD-peptidase/beta-lactamase superfamily"/>
    <property type="match status" value="2"/>
</dbReference>
<keyword evidence="4" id="KW-0732">Signal</keyword>
<dbReference type="GO" id="GO:0006508">
    <property type="term" value="P:proteolysis"/>
    <property type="evidence" value="ECO:0007669"/>
    <property type="project" value="InterPro"/>
</dbReference>
<comment type="caution">
    <text evidence="5">The sequence shown here is derived from an EMBL/GenBank/DDBJ whole genome shotgun (WGS) entry which is preliminary data.</text>
</comment>
<feature type="signal peptide" evidence="4">
    <location>
        <begin position="1"/>
        <end position="24"/>
    </location>
</feature>
<dbReference type="PROSITE" id="PS51318">
    <property type="entry name" value="TAT"/>
    <property type="match status" value="1"/>
</dbReference>
<dbReference type="InterPro" id="IPR000667">
    <property type="entry name" value="Peptidase_S13"/>
</dbReference>
<proteinExistence type="inferred from homology"/>
<dbReference type="InterPro" id="IPR006311">
    <property type="entry name" value="TAT_signal"/>
</dbReference>
<feature type="region of interest" description="Disordered" evidence="3">
    <location>
        <begin position="457"/>
        <end position="479"/>
    </location>
</feature>
<comment type="similarity">
    <text evidence="1">Belongs to the peptidase S13 family.</text>
</comment>
<evidence type="ECO:0000256" key="4">
    <source>
        <dbReference type="SAM" id="SignalP"/>
    </source>
</evidence>
<dbReference type="PRINTS" id="PR00922">
    <property type="entry name" value="DADACBPTASE3"/>
</dbReference>
<gene>
    <name evidence="5" type="primary">dacB</name>
    <name evidence="5" type="ORF">GR167_19320</name>
</gene>
<keyword evidence="6" id="KW-1185">Reference proteome</keyword>
<dbReference type="GO" id="GO:0009002">
    <property type="term" value="F:serine-type D-Ala-D-Ala carboxypeptidase activity"/>
    <property type="evidence" value="ECO:0007669"/>
    <property type="project" value="UniProtKB-EC"/>
</dbReference>
<dbReference type="Pfam" id="PF02113">
    <property type="entry name" value="Peptidase_S13"/>
    <property type="match status" value="1"/>
</dbReference>
<dbReference type="PANTHER" id="PTHR30023">
    <property type="entry name" value="D-ALANYL-D-ALANINE CARBOXYPEPTIDASE"/>
    <property type="match status" value="1"/>
</dbReference>
<dbReference type="NCBIfam" id="TIGR00666">
    <property type="entry name" value="PBP4"/>
    <property type="match status" value="1"/>
</dbReference>
<reference evidence="5 6" key="1">
    <citation type="submission" date="2020-01" db="EMBL/GenBank/DDBJ databases">
        <authorList>
            <person name="Chen S."/>
        </authorList>
    </citation>
    <scope>NUCLEOTIDE SEQUENCE [LARGE SCALE GENOMIC DNA]</scope>
    <source>
        <strain evidence="5 6">GS-10</strain>
    </source>
</reference>
<organism evidence="5 6">
    <name type="scientific">Thalassovita mangrovi</name>
    <dbReference type="NCBI Taxonomy" id="2692236"/>
    <lineage>
        <taxon>Bacteria</taxon>
        <taxon>Pseudomonadati</taxon>
        <taxon>Pseudomonadota</taxon>
        <taxon>Alphaproteobacteria</taxon>
        <taxon>Rhodobacterales</taxon>
        <taxon>Roseobacteraceae</taxon>
        <taxon>Thalassovita</taxon>
    </lineage>
</organism>
<feature type="compositionally biased region" description="Basic and acidic residues" evidence="3">
    <location>
        <begin position="462"/>
        <end position="471"/>
    </location>
</feature>
<evidence type="ECO:0000256" key="1">
    <source>
        <dbReference type="ARBA" id="ARBA00006096"/>
    </source>
</evidence>
<protein>
    <submittedName>
        <fullName evidence="5">D-alanyl-D-alanine carboxypeptidase/D-alanyl-D-alanine-endopeptidase</fullName>
        <ecNumber evidence="5">3.4.16.4</ecNumber>
    </submittedName>
</protein>
<dbReference type="EC" id="3.4.16.4" evidence="5"/>
<evidence type="ECO:0000313" key="5">
    <source>
        <dbReference type="EMBL" id="MYM57476.1"/>
    </source>
</evidence>
<sequence>MVQTVSRRSFFTLLAAFSAGPALAAPPAVSLRPQLRPGGLHKQAVPGVEALLRGSGLSGQIGFAVADTKTGKVLETHVETLGLPPASVTKSITAMYALEKLGPEHRFQTRLIATGPVVNGVLKGDLVLAGGGDPSLDTDGLADMARQLKAAGVHEVSGTFKVWAGALPYTKMIDSDQPDHAGYNPAICGVALNYNRVHFEWRRAGSGWGVTMDARSARYRPEVAVAKMAVKNRQLPVYTYEQRGGTDLWTVASGALGNGGARWLPVRRPEKYAGDVFRTLARAHGIVLKRETVAATLPAGNTLVSHDSPALRDILREMLKYSTNLTAEMVGMAATGAAGGKPATLQASAGAMSRWAKTRLGMASSDFVDHSGLGGTSRMSAADMVAALNTPLAKQQLKPLLKQITLRHDDGKPNKAHPLHVVAKTGTLNFASCLAGYVTDKNGTELAFAILTADQPRRNKLSKSERERPEGGRSWNRKSKRLQQKLLERWGAMYGV</sequence>
<dbReference type="Gene3D" id="3.50.80.20">
    <property type="entry name" value="D-Ala-D-Ala carboxypeptidase C, peptidase S13"/>
    <property type="match status" value="1"/>
</dbReference>
<accession>A0A6L8LQU5</accession>
<evidence type="ECO:0000256" key="2">
    <source>
        <dbReference type="ARBA" id="ARBA00022801"/>
    </source>
</evidence>
<dbReference type="Proteomes" id="UP000479043">
    <property type="component" value="Unassembled WGS sequence"/>
</dbReference>
<dbReference type="InterPro" id="IPR012338">
    <property type="entry name" value="Beta-lactam/transpept-like"/>
</dbReference>
<keyword evidence="2 5" id="KW-0378">Hydrolase</keyword>